<dbReference type="InterPro" id="IPR001304">
    <property type="entry name" value="C-type_lectin-like"/>
</dbReference>
<protein>
    <recommendedName>
        <fullName evidence="3">C-type lectin domain-containing protein</fullName>
    </recommendedName>
</protein>
<dbReference type="AlphaFoldDB" id="A0A8C8RXU5"/>
<evidence type="ECO:0000313" key="4">
    <source>
        <dbReference type="Ensembl" id="ENSPCEP00000011636.1"/>
    </source>
</evidence>
<evidence type="ECO:0000256" key="2">
    <source>
        <dbReference type="ARBA" id="ARBA00022734"/>
    </source>
</evidence>
<dbReference type="InterPro" id="IPR033992">
    <property type="entry name" value="NKR-like_CTLD"/>
</dbReference>
<dbReference type="InterPro" id="IPR016187">
    <property type="entry name" value="CTDL_fold"/>
</dbReference>
<dbReference type="Ensembl" id="ENSPCET00000012028.1">
    <property type="protein sequence ID" value="ENSPCEP00000011636.1"/>
    <property type="gene ID" value="ENSPCEG00000009195.1"/>
</dbReference>
<dbReference type="GO" id="GO:0030246">
    <property type="term" value="F:carbohydrate binding"/>
    <property type="evidence" value="ECO:0007669"/>
    <property type="project" value="UniProtKB-KW"/>
</dbReference>
<evidence type="ECO:0000313" key="5">
    <source>
        <dbReference type="Proteomes" id="UP000694393"/>
    </source>
</evidence>
<reference evidence="4" key="1">
    <citation type="submission" date="2025-08" db="UniProtKB">
        <authorList>
            <consortium name="Ensembl"/>
        </authorList>
    </citation>
    <scope>IDENTIFICATION</scope>
</reference>
<dbReference type="InterPro" id="IPR050828">
    <property type="entry name" value="C-type_lectin/matrix_domain"/>
</dbReference>
<evidence type="ECO:0000259" key="3">
    <source>
        <dbReference type="PROSITE" id="PS50041"/>
    </source>
</evidence>
<organism evidence="4 5">
    <name type="scientific">Pelusios castaneus</name>
    <name type="common">West African mud turtle</name>
    <dbReference type="NCBI Taxonomy" id="367368"/>
    <lineage>
        <taxon>Eukaryota</taxon>
        <taxon>Metazoa</taxon>
        <taxon>Chordata</taxon>
        <taxon>Craniata</taxon>
        <taxon>Vertebrata</taxon>
        <taxon>Euteleostomi</taxon>
        <taxon>Archelosauria</taxon>
        <taxon>Testudinata</taxon>
        <taxon>Testudines</taxon>
        <taxon>Pleurodira</taxon>
        <taxon>Pelomedusidae</taxon>
        <taxon>Pelusios</taxon>
    </lineage>
</organism>
<dbReference type="InterPro" id="IPR016186">
    <property type="entry name" value="C-type_lectin-like/link_sf"/>
</dbReference>
<dbReference type="PANTHER" id="PTHR45710">
    <property type="entry name" value="C-TYPE LECTIN DOMAIN-CONTAINING PROTEIN 180"/>
    <property type="match status" value="1"/>
</dbReference>
<reference evidence="4" key="2">
    <citation type="submission" date="2025-09" db="UniProtKB">
        <authorList>
            <consortium name="Ensembl"/>
        </authorList>
    </citation>
    <scope>IDENTIFICATION</scope>
</reference>
<dbReference type="Gene3D" id="3.10.100.10">
    <property type="entry name" value="Mannose-Binding Protein A, subunit A"/>
    <property type="match status" value="1"/>
</dbReference>
<dbReference type="SMART" id="SM00034">
    <property type="entry name" value="CLECT"/>
    <property type="match status" value="1"/>
</dbReference>
<dbReference type="PANTHER" id="PTHR45710:SF35">
    <property type="entry name" value="C-TYPE LECTIN DOMAIN FAMILY 2 MEMBER D"/>
    <property type="match status" value="1"/>
</dbReference>
<dbReference type="PROSITE" id="PS50041">
    <property type="entry name" value="C_TYPE_LECTIN_2"/>
    <property type="match status" value="1"/>
</dbReference>
<dbReference type="Pfam" id="PF00059">
    <property type="entry name" value="Lectin_C"/>
    <property type="match status" value="1"/>
</dbReference>
<proteinExistence type="predicted"/>
<accession>A0A8C8RXU5</accession>
<keyword evidence="2" id="KW-0430">Lectin</keyword>
<evidence type="ECO:0000256" key="1">
    <source>
        <dbReference type="ARBA" id="ARBA00004401"/>
    </source>
</evidence>
<sequence length="192" mass="21895">HLDLSRGVKQRVGSGVPAAGQLTTLEPSSKFSILCRFVEIFSFCILMEFRPNTPHQQSEDSVVPSCLDGWIGYRGKCYYFSEEEKNWGSSQHFCTSVNASLATIDTQQEKDFVMRYAGLTEHWIGLRRESDQSWKWVNGTQFNQFSIRGGGDCAYLNYEKRVSSSRCSTERWWICSKPEVHMIGTGLHEKGT</sequence>
<comment type="subcellular location">
    <subcellularLocation>
        <location evidence="1">Cell membrane</location>
        <topology evidence="1">Single-pass type II membrane protein</topology>
    </subcellularLocation>
</comment>
<keyword evidence="5" id="KW-1185">Reference proteome</keyword>
<name>A0A8C8RXU5_9SAUR</name>
<dbReference type="Proteomes" id="UP000694393">
    <property type="component" value="Unplaced"/>
</dbReference>
<dbReference type="SUPFAM" id="SSF56436">
    <property type="entry name" value="C-type lectin-like"/>
    <property type="match status" value="1"/>
</dbReference>
<dbReference type="CDD" id="cd03593">
    <property type="entry name" value="CLECT_NK_receptors_like"/>
    <property type="match status" value="1"/>
</dbReference>
<feature type="domain" description="C-type lectin" evidence="3">
    <location>
        <begin position="73"/>
        <end position="176"/>
    </location>
</feature>
<dbReference type="GO" id="GO:0005886">
    <property type="term" value="C:plasma membrane"/>
    <property type="evidence" value="ECO:0007669"/>
    <property type="project" value="UniProtKB-SubCell"/>
</dbReference>